<reference evidence="3 4" key="1">
    <citation type="submission" date="2024-07" db="EMBL/GenBank/DDBJ databases">
        <authorList>
            <person name="Pitt A."/>
            <person name="Hahn M.W."/>
        </authorList>
    </citation>
    <scope>NUCLEOTIDE SEQUENCE [LARGE SCALE GENOMIC DNA]</scope>
    <source>
        <strain evidence="1 4">2-AUSEE-184A6</strain>
        <strain evidence="2 3">2-BAHN-186B</strain>
    </source>
</reference>
<protein>
    <recommendedName>
        <fullName evidence="5">Lipoprotein</fullName>
    </recommendedName>
</protein>
<proteinExistence type="predicted"/>
<gene>
    <name evidence="2" type="ORF">AAE961_10075</name>
    <name evidence="1" type="ORF">V7S74_08895</name>
</gene>
<evidence type="ECO:0000313" key="3">
    <source>
        <dbReference type="Proteomes" id="UP001623553"/>
    </source>
</evidence>
<evidence type="ECO:0000313" key="2">
    <source>
        <dbReference type="EMBL" id="MFL0299217.1"/>
    </source>
</evidence>
<name>A0ABW8T020_9BACT</name>
<dbReference type="EMBL" id="JBEWZF010000003">
    <property type="protein sequence ID" value="MFL0299217.1"/>
    <property type="molecule type" value="Genomic_DNA"/>
</dbReference>
<dbReference type="RefSeq" id="WP_406778404.1">
    <property type="nucleotide sequence ID" value="NZ_JBEWZF010000003.1"/>
</dbReference>
<evidence type="ECO:0008006" key="5">
    <source>
        <dbReference type="Google" id="ProtNLM"/>
    </source>
</evidence>
<sequence length="208" mass="23946">MRKIVFFMGFSCLLFLNSSCVKSKEEAELVGQNAENRQAFILRNVSMVAEIQNFMRENQEFILGNQEKIVKQYDGNLYEFLSAVKSEDAQFNRVILQLKRNDRLNQVYYLRNKKVSSEVIISEMKQQENTYTKMLLDDSGDRKTCMALYMQNASDCRLTFLRDVTISVLSAGFGGIGWGLITSFNAGWGLIECQNRAQRNFDYCLGNI</sequence>
<dbReference type="EMBL" id="JBEWZG010000003">
    <property type="protein sequence ID" value="MFL0206858.1"/>
    <property type="molecule type" value="Genomic_DNA"/>
</dbReference>
<comment type="caution">
    <text evidence="1">The sequence shown here is derived from an EMBL/GenBank/DDBJ whole genome shotgun (WGS) entry which is preliminary data.</text>
</comment>
<keyword evidence="3" id="KW-1185">Reference proteome</keyword>
<evidence type="ECO:0000313" key="4">
    <source>
        <dbReference type="Proteomes" id="UP001623559"/>
    </source>
</evidence>
<dbReference type="Proteomes" id="UP001623553">
    <property type="component" value="Unassembled WGS sequence"/>
</dbReference>
<dbReference type="Proteomes" id="UP001623559">
    <property type="component" value="Unassembled WGS sequence"/>
</dbReference>
<accession>A0ABW8T020</accession>
<evidence type="ECO:0000313" key="1">
    <source>
        <dbReference type="EMBL" id="MFL0206858.1"/>
    </source>
</evidence>
<organism evidence="1 4">
    <name type="scientific">Aquirufa novilacunae</name>
    <dbReference type="NCBI Taxonomy" id="3139305"/>
    <lineage>
        <taxon>Bacteria</taxon>
        <taxon>Pseudomonadati</taxon>
        <taxon>Bacteroidota</taxon>
        <taxon>Cytophagia</taxon>
        <taxon>Cytophagales</taxon>
        <taxon>Flectobacillaceae</taxon>
        <taxon>Aquirufa</taxon>
    </lineage>
</organism>